<organism evidence="1">
    <name type="scientific">Rhizophora mucronata</name>
    <name type="common">Asiatic mangrove</name>
    <dbReference type="NCBI Taxonomy" id="61149"/>
    <lineage>
        <taxon>Eukaryota</taxon>
        <taxon>Viridiplantae</taxon>
        <taxon>Streptophyta</taxon>
        <taxon>Embryophyta</taxon>
        <taxon>Tracheophyta</taxon>
        <taxon>Spermatophyta</taxon>
        <taxon>Magnoliopsida</taxon>
        <taxon>eudicotyledons</taxon>
        <taxon>Gunneridae</taxon>
        <taxon>Pentapetalae</taxon>
        <taxon>rosids</taxon>
        <taxon>fabids</taxon>
        <taxon>Malpighiales</taxon>
        <taxon>Rhizophoraceae</taxon>
        <taxon>Rhizophora</taxon>
    </lineage>
</organism>
<protein>
    <submittedName>
        <fullName evidence="1">Uncharacterized protein</fullName>
    </submittedName>
</protein>
<evidence type="ECO:0000313" key="1">
    <source>
        <dbReference type="EMBL" id="MBX70616.1"/>
    </source>
</evidence>
<reference evidence="1" key="1">
    <citation type="submission" date="2018-02" db="EMBL/GenBank/DDBJ databases">
        <title>Rhizophora mucronata_Transcriptome.</title>
        <authorList>
            <person name="Meera S.P."/>
            <person name="Sreeshan A."/>
            <person name="Augustine A."/>
        </authorList>
    </citation>
    <scope>NUCLEOTIDE SEQUENCE</scope>
    <source>
        <tissue evidence="1">Leaf</tissue>
    </source>
</reference>
<accession>A0A2P2QUE1</accession>
<sequence length="12" mass="1278">MRLIAMPSANSS</sequence>
<name>A0A2P2QUE1_RHIMU</name>
<dbReference type="EMBL" id="GGEC01090132">
    <property type="protein sequence ID" value="MBX70616.1"/>
    <property type="molecule type" value="Transcribed_RNA"/>
</dbReference>
<proteinExistence type="predicted"/>